<reference evidence="2" key="1">
    <citation type="submission" date="2020-11" db="EMBL/GenBank/DDBJ databases">
        <authorList>
            <consortium name="DOE Joint Genome Institute"/>
            <person name="Ahrendt S."/>
            <person name="Riley R."/>
            <person name="Andreopoulos W."/>
            <person name="LaButti K."/>
            <person name="Pangilinan J."/>
            <person name="Ruiz-duenas F.J."/>
            <person name="Barrasa J.M."/>
            <person name="Sanchez-Garcia M."/>
            <person name="Camarero S."/>
            <person name="Miyauchi S."/>
            <person name="Serrano A."/>
            <person name="Linde D."/>
            <person name="Babiker R."/>
            <person name="Drula E."/>
            <person name="Ayuso-Fernandez I."/>
            <person name="Pacheco R."/>
            <person name="Padilla G."/>
            <person name="Ferreira P."/>
            <person name="Barriuso J."/>
            <person name="Kellner H."/>
            <person name="Castanera R."/>
            <person name="Alfaro M."/>
            <person name="Ramirez L."/>
            <person name="Pisabarro A.G."/>
            <person name="Kuo A."/>
            <person name="Tritt A."/>
            <person name="Lipzen A."/>
            <person name="He G."/>
            <person name="Yan M."/>
            <person name="Ng V."/>
            <person name="Cullen D."/>
            <person name="Martin F."/>
            <person name="Rosso M.-N."/>
            <person name="Henrissat B."/>
            <person name="Hibbett D."/>
            <person name="Martinez A.T."/>
            <person name="Grigoriev I.V."/>
        </authorList>
    </citation>
    <scope>NUCLEOTIDE SEQUENCE</scope>
    <source>
        <strain evidence="2">AH 44721</strain>
    </source>
</reference>
<name>A0A9P5P050_GYMJU</name>
<feature type="compositionally biased region" description="Acidic residues" evidence="1">
    <location>
        <begin position="341"/>
        <end position="352"/>
    </location>
</feature>
<proteinExistence type="predicted"/>
<organism evidence="2 3">
    <name type="scientific">Gymnopilus junonius</name>
    <name type="common">Spectacular rustgill mushroom</name>
    <name type="synonym">Gymnopilus spectabilis subsp. junonius</name>
    <dbReference type="NCBI Taxonomy" id="109634"/>
    <lineage>
        <taxon>Eukaryota</taxon>
        <taxon>Fungi</taxon>
        <taxon>Dikarya</taxon>
        <taxon>Basidiomycota</taxon>
        <taxon>Agaricomycotina</taxon>
        <taxon>Agaricomycetes</taxon>
        <taxon>Agaricomycetidae</taxon>
        <taxon>Agaricales</taxon>
        <taxon>Agaricineae</taxon>
        <taxon>Hymenogastraceae</taxon>
        <taxon>Gymnopilus</taxon>
    </lineage>
</organism>
<feature type="compositionally biased region" description="Basic and acidic residues" evidence="1">
    <location>
        <begin position="91"/>
        <end position="105"/>
    </location>
</feature>
<feature type="region of interest" description="Disordered" evidence="1">
    <location>
        <begin position="1"/>
        <end position="110"/>
    </location>
</feature>
<feature type="region of interest" description="Disordered" evidence="1">
    <location>
        <begin position="339"/>
        <end position="361"/>
    </location>
</feature>
<evidence type="ECO:0000313" key="3">
    <source>
        <dbReference type="Proteomes" id="UP000724874"/>
    </source>
</evidence>
<accession>A0A9P5P050</accession>
<keyword evidence="3" id="KW-1185">Reference proteome</keyword>
<dbReference type="EMBL" id="JADNYJ010000008">
    <property type="protein sequence ID" value="KAF8909781.1"/>
    <property type="molecule type" value="Genomic_DNA"/>
</dbReference>
<protein>
    <submittedName>
        <fullName evidence="2">Uncharacterized protein</fullName>
    </submittedName>
</protein>
<feature type="compositionally biased region" description="Polar residues" evidence="1">
    <location>
        <begin position="68"/>
        <end position="80"/>
    </location>
</feature>
<gene>
    <name evidence="2" type="ORF">CPB84DRAFT_1743804</name>
</gene>
<evidence type="ECO:0000313" key="2">
    <source>
        <dbReference type="EMBL" id="KAF8909781.1"/>
    </source>
</evidence>
<sequence>MAASKTGQVNQGHGGGGHGRGRGGISGPASFKGKKSVDMINSKPTAELKPKAAAGDGEVNTASEEKSSVISTDSKPTANTLLKAAAGDAEGAEKPRFHTNRDSHPDSAQGKKIILKKADDALTTWHNKIGQMTITYMENNLIWELPDMSLEYISTWCHWALDGDFKSHPFYYKEYLDPGAEGNEGNEKPLKLNIFCHSIIACMLGYHLGCLLPIPTHLKSAQLPSGALITAIQSAYCAITHWSSGTYITPGCPFSDFSGDNWGDSNKCNPSDFPATLPKYTVQGKKPMREIKRIMQKLSQQQWEDILAEAHQFANTKGKKRARSSSGDNTTLEAAIVKLEEESDFEIEDDAADATGSTNEG</sequence>
<feature type="compositionally biased region" description="Gly residues" evidence="1">
    <location>
        <begin position="12"/>
        <end position="26"/>
    </location>
</feature>
<evidence type="ECO:0000256" key="1">
    <source>
        <dbReference type="SAM" id="MobiDB-lite"/>
    </source>
</evidence>
<dbReference type="Proteomes" id="UP000724874">
    <property type="component" value="Unassembled WGS sequence"/>
</dbReference>
<dbReference type="AlphaFoldDB" id="A0A9P5P050"/>
<feature type="compositionally biased region" description="Polar residues" evidence="1">
    <location>
        <begin position="1"/>
        <end position="11"/>
    </location>
</feature>
<comment type="caution">
    <text evidence="2">The sequence shown here is derived from an EMBL/GenBank/DDBJ whole genome shotgun (WGS) entry which is preliminary data.</text>
</comment>
<dbReference type="OrthoDB" id="3256015at2759"/>